<evidence type="ECO:0000259" key="1">
    <source>
        <dbReference type="Pfam" id="PF02492"/>
    </source>
</evidence>
<dbReference type="Proteomes" id="UP000807825">
    <property type="component" value="Unassembled WGS sequence"/>
</dbReference>
<reference evidence="2" key="1">
    <citation type="submission" date="2020-07" db="EMBL/GenBank/DDBJ databases">
        <title>Huge and variable diversity of episymbiotic CPR bacteria and DPANN archaea in groundwater ecosystems.</title>
        <authorList>
            <person name="He C.Y."/>
            <person name="Keren R."/>
            <person name="Whittaker M."/>
            <person name="Farag I.F."/>
            <person name="Doudna J."/>
            <person name="Cate J.H.D."/>
            <person name="Banfield J.F."/>
        </authorList>
    </citation>
    <scope>NUCLEOTIDE SEQUENCE</scope>
    <source>
        <strain evidence="2">NC_groundwater_1664_Pr3_B-0.1um_52_9</strain>
    </source>
</reference>
<dbReference type="InterPro" id="IPR003495">
    <property type="entry name" value="CobW/HypB/UreG_nucleotide-bd"/>
</dbReference>
<dbReference type="AlphaFoldDB" id="A0A9D6V408"/>
<protein>
    <recommendedName>
        <fullName evidence="1">CobW/HypB/UreG nucleotide-binding domain-containing protein</fullName>
    </recommendedName>
</protein>
<dbReference type="InterPro" id="IPR027417">
    <property type="entry name" value="P-loop_NTPase"/>
</dbReference>
<dbReference type="GO" id="GO:0005737">
    <property type="term" value="C:cytoplasm"/>
    <property type="evidence" value="ECO:0007669"/>
    <property type="project" value="TreeGrafter"/>
</dbReference>
<evidence type="ECO:0000313" key="3">
    <source>
        <dbReference type="Proteomes" id="UP000807825"/>
    </source>
</evidence>
<sequence length="362" mass="38671">MTNIPEVLFVGGFLGAGKTTAIRSLARILAGKGLKAAAITNDQATGLVDTVFLSGHGIQAEEVAGSCFCCNFNGLADAISHSIATAAPDVILAEPVGSCTDIVATVIRPMRALMKDKVHVLAYSVLVEPDRWTEIADSGTPWSIKYLFDKQLQEADFIVITKVDTLQGERTKEILEEVGRSYPESNALGISSKEGVGMEEWLNLVRATPPGERWLKEIDYQSYADAEAEMGWLNGMASVTLAEPVDGKMIGGRLTEMLAKGIADRDGRIGHLKLLVVGQSGSVKAGVTQIGEKPVLDGLFTGPVSHLEVTINIRATLSPGELSAVVNDSVTQFEESYKAEVDISAINTFRPGAPNPTHRYSA</sequence>
<dbReference type="PANTHER" id="PTHR13748">
    <property type="entry name" value="COBW-RELATED"/>
    <property type="match status" value="1"/>
</dbReference>
<dbReference type="PANTHER" id="PTHR13748:SF62">
    <property type="entry name" value="COBW DOMAIN-CONTAINING PROTEIN"/>
    <property type="match status" value="1"/>
</dbReference>
<dbReference type="Gene3D" id="3.40.50.300">
    <property type="entry name" value="P-loop containing nucleotide triphosphate hydrolases"/>
    <property type="match status" value="1"/>
</dbReference>
<gene>
    <name evidence="2" type="ORF">HY912_12585</name>
</gene>
<organism evidence="2 3">
    <name type="scientific">Desulfomonile tiedjei</name>
    <dbReference type="NCBI Taxonomy" id="2358"/>
    <lineage>
        <taxon>Bacteria</taxon>
        <taxon>Pseudomonadati</taxon>
        <taxon>Thermodesulfobacteriota</taxon>
        <taxon>Desulfomonilia</taxon>
        <taxon>Desulfomonilales</taxon>
        <taxon>Desulfomonilaceae</taxon>
        <taxon>Desulfomonile</taxon>
    </lineage>
</organism>
<comment type="caution">
    <text evidence="2">The sequence shown here is derived from an EMBL/GenBank/DDBJ whole genome shotgun (WGS) entry which is preliminary data.</text>
</comment>
<feature type="domain" description="CobW/HypB/UreG nucleotide-binding" evidence="1">
    <location>
        <begin position="7"/>
        <end position="180"/>
    </location>
</feature>
<dbReference type="EMBL" id="JACRDE010000333">
    <property type="protein sequence ID" value="MBI5250323.1"/>
    <property type="molecule type" value="Genomic_DNA"/>
</dbReference>
<name>A0A9D6V408_9BACT</name>
<dbReference type="Pfam" id="PF02492">
    <property type="entry name" value="cobW"/>
    <property type="match status" value="1"/>
</dbReference>
<dbReference type="InterPro" id="IPR051316">
    <property type="entry name" value="Zinc-reg_GTPase_activator"/>
</dbReference>
<dbReference type="SUPFAM" id="SSF52540">
    <property type="entry name" value="P-loop containing nucleoside triphosphate hydrolases"/>
    <property type="match status" value="1"/>
</dbReference>
<proteinExistence type="predicted"/>
<accession>A0A9D6V408</accession>
<evidence type="ECO:0000313" key="2">
    <source>
        <dbReference type="EMBL" id="MBI5250323.1"/>
    </source>
</evidence>